<dbReference type="OrthoDB" id="9811352at2"/>
<dbReference type="CDD" id="cd02966">
    <property type="entry name" value="TlpA_like_family"/>
    <property type="match status" value="1"/>
</dbReference>
<keyword evidence="9" id="KW-1185">Reference proteome</keyword>
<dbReference type="EMBL" id="CP021108">
    <property type="protein sequence ID" value="ARP83726.1"/>
    <property type="molecule type" value="Genomic_DNA"/>
</dbReference>
<dbReference type="GO" id="GO:0015036">
    <property type="term" value="F:disulfide oxidoreductase activity"/>
    <property type="evidence" value="ECO:0007669"/>
    <property type="project" value="UniProtKB-ARBA"/>
</dbReference>
<evidence type="ECO:0000256" key="3">
    <source>
        <dbReference type="ARBA" id="ARBA00022764"/>
    </source>
</evidence>
<keyword evidence="4" id="KW-1015">Disulfide bond</keyword>
<reference evidence="8 9" key="1">
    <citation type="submission" date="2017-05" db="EMBL/GenBank/DDBJ databases">
        <title>Complete and WGS of Bordetella genogroups.</title>
        <authorList>
            <person name="Spilker T."/>
            <person name="LiPuma J."/>
        </authorList>
    </citation>
    <scope>NUCLEOTIDE SEQUENCE [LARGE SCALE GENOMIC DNA]</scope>
    <source>
        <strain evidence="8 9">AU19157</strain>
    </source>
</reference>
<dbReference type="KEGG" id="bgv:CAL12_24880"/>
<evidence type="ECO:0000256" key="4">
    <source>
        <dbReference type="ARBA" id="ARBA00023157"/>
    </source>
</evidence>
<dbReference type="AlphaFoldDB" id="A0A1W6YRK4"/>
<feature type="chain" id="PRO_5012416249" evidence="6">
    <location>
        <begin position="30"/>
        <end position="172"/>
    </location>
</feature>
<keyword evidence="5" id="KW-0676">Redox-active center</keyword>
<dbReference type="InterPro" id="IPR036249">
    <property type="entry name" value="Thioredoxin-like_sf"/>
</dbReference>
<comment type="subcellular location">
    <subcellularLocation>
        <location evidence="1">Periplasm</location>
    </subcellularLocation>
</comment>
<dbReference type="Gene3D" id="3.40.30.10">
    <property type="entry name" value="Glutaredoxin"/>
    <property type="match status" value="1"/>
</dbReference>
<dbReference type="InterPro" id="IPR013766">
    <property type="entry name" value="Thioredoxin_domain"/>
</dbReference>
<evidence type="ECO:0000256" key="6">
    <source>
        <dbReference type="SAM" id="SignalP"/>
    </source>
</evidence>
<proteinExistence type="predicted"/>
<dbReference type="InterPro" id="IPR050553">
    <property type="entry name" value="Thioredoxin_ResA/DsbE_sf"/>
</dbReference>
<keyword evidence="6" id="KW-0732">Signal</keyword>
<organism evidence="8 9">
    <name type="scientific">Bordetella genomosp. 8</name>
    <dbReference type="NCBI Taxonomy" id="1416806"/>
    <lineage>
        <taxon>Bacteria</taxon>
        <taxon>Pseudomonadati</taxon>
        <taxon>Pseudomonadota</taxon>
        <taxon>Betaproteobacteria</taxon>
        <taxon>Burkholderiales</taxon>
        <taxon>Alcaligenaceae</taxon>
        <taxon>Bordetella</taxon>
    </lineage>
</organism>
<protein>
    <submittedName>
        <fullName evidence="8">Thioredoxin</fullName>
    </submittedName>
</protein>
<dbReference type="Proteomes" id="UP000194151">
    <property type="component" value="Chromosome"/>
</dbReference>
<dbReference type="GO" id="GO:0017004">
    <property type="term" value="P:cytochrome complex assembly"/>
    <property type="evidence" value="ECO:0007669"/>
    <property type="project" value="UniProtKB-KW"/>
</dbReference>
<name>A0A1W6YRK4_9BORD</name>
<evidence type="ECO:0000313" key="8">
    <source>
        <dbReference type="EMBL" id="ARP83726.1"/>
    </source>
</evidence>
<dbReference type="STRING" id="1416806.CAL12_24880"/>
<feature type="domain" description="Thioredoxin" evidence="7">
    <location>
        <begin position="33"/>
        <end position="172"/>
    </location>
</feature>
<gene>
    <name evidence="8" type="ORF">CAL12_24880</name>
</gene>
<keyword evidence="2" id="KW-0201">Cytochrome c-type biogenesis</keyword>
<evidence type="ECO:0000256" key="1">
    <source>
        <dbReference type="ARBA" id="ARBA00004418"/>
    </source>
</evidence>
<dbReference type="PROSITE" id="PS00194">
    <property type="entry name" value="THIOREDOXIN_1"/>
    <property type="match status" value="1"/>
</dbReference>
<dbReference type="GO" id="GO:0042597">
    <property type="term" value="C:periplasmic space"/>
    <property type="evidence" value="ECO:0007669"/>
    <property type="project" value="UniProtKB-SubCell"/>
</dbReference>
<dbReference type="PANTHER" id="PTHR42852:SF6">
    <property type="entry name" value="THIOL:DISULFIDE INTERCHANGE PROTEIN DSBE"/>
    <property type="match status" value="1"/>
</dbReference>
<dbReference type="PANTHER" id="PTHR42852">
    <property type="entry name" value="THIOL:DISULFIDE INTERCHANGE PROTEIN DSBE"/>
    <property type="match status" value="1"/>
</dbReference>
<keyword evidence="3" id="KW-0574">Periplasm</keyword>
<accession>A0A1W6YRK4</accession>
<evidence type="ECO:0000256" key="5">
    <source>
        <dbReference type="ARBA" id="ARBA00023284"/>
    </source>
</evidence>
<dbReference type="Pfam" id="PF08534">
    <property type="entry name" value="Redoxin"/>
    <property type="match status" value="1"/>
</dbReference>
<evidence type="ECO:0000259" key="7">
    <source>
        <dbReference type="PROSITE" id="PS51352"/>
    </source>
</evidence>
<dbReference type="InterPro" id="IPR017937">
    <property type="entry name" value="Thioredoxin_CS"/>
</dbReference>
<feature type="signal peptide" evidence="6">
    <location>
        <begin position="1"/>
        <end position="29"/>
    </location>
</feature>
<dbReference type="PROSITE" id="PS51352">
    <property type="entry name" value="THIOREDOXIN_2"/>
    <property type="match status" value="1"/>
</dbReference>
<evidence type="ECO:0000256" key="2">
    <source>
        <dbReference type="ARBA" id="ARBA00022748"/>
    </source>
</evidence>
<dbReference type="SUPFAM" id="SSF52833">
    <property type="entry name" value="Thioredoxin-like"/>
    <property type="match status" value="1"/>
</dbReference>
<sequence length="172" mass="18026">MKRRTVLRTLLLGGLSSGLSGGLAAAASAASPADASAGLLAQTYPDLQGRPQPLAQWKGKPLVVNFWATWCPPCVKEMPEFDALHKRHPQVTFLGLAVDTAANVVKFVSKVPVSYPLLVTGPGSIDLMRKLGNDPGGLPYTLVLDADGGIRKQILGPVDMAELDRMLGAGAA</sequence>
<evidence type="ECO:0000313" key="9">
    <source>
        <dbReference type="Proteomes" id="UP000194151"/>
    </source>
</evidence>
<dbReference type="InterPro" id="IPR013740">
    <property type="entry name" value="Redoxin"/>
</dbReference>
<dbReference type="RefSeq" id="WP_086067052.1">
    <property type="nucleotide sequence ID" value="NZ_CP021108.1"/>
</dbReference>